<accession>A0A7S2FIJ9</accession>
<evidence type="ECO:0000256" key="1">
    <source>
        <dbReference type="SAM" id="MobiDB-lite"/>
    </source>
</evidence>
<feature type="compositionally biased region" description="Acidic residues" evidence="1">
    <location>
        <begin position="261"/>
        <end position="276"/>
    </location>
</feature>
<gene>
    <name evidence="2" type="ORF">DSPE1174_LOCUS7424</name>
</gene>
<sequence>MCDEHDKLLTDLDFDWFTTSWQHFDPNASCYISISELEDFALRLICNGQERNHAFLRLRDYWDLDENQSSHSVTSSAKLREFRQYIKIFETHSVHFKHVLMAFGKEIVKAKLADDDAEDDIEDIPKVTQQKVLKNFSTQHGYYMKGLDHRALLFDGGDHYTVRHHCAAQILHRAFSKYRTRVLLERFVQDKLQRGLLAKESSGVWEHAPNAVRCMPANRRDQKSYSQQSPLVDNGKMKNTGSLKQLDGPMEKSDLKGSDTDVNEEIDDDGHDDSLL</sequence>
<feature type="region of interest" description="Disordered" evidence="1">
    <location>
        <begin position="215"/>
        <end position="276"/>
    </location>
</feature>
<feature type="compositionally biased region" description="Polar residues" evidence="1">
    <location>
        <begin position="224"/>
        <end position="243"/>
    </location>
</feature>
<dbReference type="EMBL" id="HBGS01014033">
    <property type="protein sequence ID" value="CAD9395178.1"/>
    <property type="molecule type" value="Transcribed_RNA"/>
</dbReference>
<dbReference type="Gene3D" id="1.10.238.10">
    <property type="entry name" value="EF-hand"/>
    <property type="match status" value="1"/>
</dbReference>
<feature type="compositionally biased region" description="Basic and acidic residues" evidence="1">
    <location>
        <begin position="249"/>
        <end position="259"/>
    </location>
</feature>
<evidence type="ECO:0000313" key="2">
    <source>
        <dbReference type="EMBL" id="CAD9395178.1"/>
    </source>
</evidence>
<protein>
    <submittedName>
        <fullName evidence="2">Uncharacterized protein</fullName>
    </submittedName>
</protein>
<proteinExistence type="predicted"/>
<name>A0A7S2FIJ9_9STRA</name>
<dbReference type="AlphaFoldDB" id="A0A7S2FIJ9"/>
<organism evidence="2">
    <name type="scientific">Octactis speculum</name>
    <dbReference type="NCBI Taxonomy" id="3111310"/>
    <lineage>
        <taxon>Eukaryota</taxon>
        <taxon>Sar</taxon>
        <taxon>Stramenopiles</taxon>
        <taxon>Ochrophyta</taxon>
        <taxon>Dictyochophyceae</taxon>
        <taxon>Dictyochales</taxon>
        <taxon>Dictyochaceae</taxon>
        <taxon>Octactis</taxon>
    </lineage>
</organism>
<reference evidence="2" key="1">
    <citation type="submission" date="2021-01" db="EMBL/GenBank/DDBJ databases">
        <authorList>
            <person name="Corre E."/>
            <person name="Pelletier E."/>
            <person name="Niang G."/>
            <person name="Scheremetjew M."/>
            <person name="Finn R."/>
            <person name="Kale V."/>
            <person name="Holt S."/>
            <person name="Cochrane G."/>
            <person name="Meng A."/>
            <person name="Brown T."/>
            <person name="Cohen L."/>
        </authorList>
    </citation>
    <scope>NUCLEOTIDE SEQUENCE</scope>
    <source>
        <strain evidence="2">CCMP1381</strain>
    </source>
</reference>